<organism evidence="1 2">
    <name type="scientific">Enterococcus alishanensis</name>
    <dbReference type="NCBI Taxonomy" id="1303817"/>
    <lineage>
        <taxon>Bacteria</taxon>
        <taxon>Bacillati</taxon>
        <taxon>Bacillota</taxon>
        <taxon>Bacilli</taxon>
        <taxon>Lactobacillales</taxon>
        <taxon>Enterococcaceae</taxon>
        <taxon>Enterococcus</taxon>
    </lineage>
</organism>
<evidence type="ECO:0000313" key="1">
    <source>
        <dbReference type="EMBL" id="MBV7391845.1"/>
    </source>
</evidence>
<gene>
    <name evidence="1" type="ORF">KUA55_14245</name>
</gene>
<dbReference type="RefSeq" id="WP_218327055.1">
    <property type="nucleotide sequence ID" value="NZ_JAHUZB010000006.1"/>
</dbReference>
<proteinExistence type="predicted"/>
<evidence type="ECO:0008006" key="3">
    <source>
        <dbReference type="Google" id="ProtNLM"/>
    </source>
</evidence>
<sequence length="90" mass="10531">MEELKVRKLKDGTLAELSSLAKKKGYESRQDFMQEMIEQIAHEQYSFETEIRYQLLVSQYNQMQQWTVEQVTGAITTFLSSRNFSGKGEN</sequence>
<dbReference type="EMBL" id="JAHUZB010000006">
    <property type="protein sequence ID" value="MBV7391845.1"/>
    <property type="molecule type" value="Genomic_DNA"/>
</dbReference>
<accession>A0ABS6TG84</accession>
<protein>
    <recommendedName>
        <fullName evidence="3">Ribbon-helix-helix protein CopG domain-containing protein</fullName>
    </recommendedName>
</protein>
<evidence type="ECO:0000313" key="2">
    <source>
        <dbReference type="Proteomes" id="UP000774130"/>
    </source>
</evidence>
<comment type="caution">
    <text evidence="1">The sequence shown here is derived from an EMBL/GenBank/DDBJ whole genome shotgun (WGS) entry which is preliminary data.</text>
</comment>
<dbReference type="Proteomes" id="UP000774130">
    <property type="component" value="Unassembled WGS sequence"/>
</dbReference>
<reference evidence="1 2" key="1">
    <citation type="submission" date="2021-06" db="EMBL/GenBank/DDBJ databases">
        <title>Enterococcus alishanensis sp. nov., a novel lactic acid bacterium isolated from fresh coffee beans.</title>
        <authorList>
            <person name="Chen Y.-S."/>
        </authorList>
    </citation>
    <scope>NUCLEOTIDE SEQUENCE [LARGE SCALE GENOMIC DNA]</scope>
    <source>
        <strain evidence="1 2">ALS3</strain>
    </source>
</reference>
<name>A0ABS6TG84_9ENTE</name>
<keyword evidence="2" id="KW-1185">Reference proteome</keyword>